<dbReference type="PANTHER" id="PTHR35531">
    <property type="entry name" value="INNER MEMBRANE PROTEIN YBCI-RELATED"/>
    <property type="match status" value="1"/>
</dbReference>
<keyword evidence="3" id="KW-1185">Reference proteome</keyword>
<name>A0ABS4JHL6_9BACL</name>
<sequence length="213" mass="23597">MKGTTHLAIGTAIGVAACSHYPFSLKSSAVYLAVAGFSALSADLDGPSMLSSRIGQLSRTLRELFLWVGFVSILILGCQYFFYHLFFLEYTALSVALLMFGLITKEGLIRNTLISLIGAGFIYGGWVWHMYWLSGLGLFIMVAPWFNHRGMTHTVWAVFVWGAIATGLERELQLPGIMTVASLSYISHLLADTFTPSGVKWLFPLYKKPFKLP</sequence>
<dbReference type="PANTHER" id="PTHR35531:SF1">
    <property type="entry name" value="INNER MEMBRANE PROTEIN YBCI-RELATED"/>
    <property type="match status" value="1"/>
</dbReference>
<keyword evidence="1" id="KW-0812">Transmembrane</keyword>
<dbReference type="RefSeq" id="WP_209862151.1">
    <property type="nucleotide sequence ID" value="NZ_JAGGLD010000003.1"/>
</dbReference>
<keyword evidence="1" id="KW-0472">Membrane</keyword>
<protein>
    <submittedName>
        <fullName evidence="2">Inner membrane protein</fullName>
    </submittedName>
</protein>
<feature type="transmembrane region" description="Helical" evidence="1">
    <location>
        <begin position="111"/>
        <end position="131"/>
    </location>
</feature>
<dbReference type="Pfam" id="PF04307">
    <property type="entry name" value="YdjM"/>
    <property type="match status" value="1"/>
</dbReference>
<dbReference type="InterPro" id="IPR007404">
    <property type="entry name" value="YdjM-like"/>
</dbReference>
<proteinExistence type="predicted"/>
<dbReference type="Proteomes" id="UP001519288">
    <property type="component" value="Unassembled WGS sequence"/>
</dbReference>
<gene>
    <name evidence="2" type="ORF">J2Z69_002262</name>
</gene>
<feature type="transmembrane region" description="Helical" evidence="1">
    <location>
        <begin position="88"/>
        <end position="104"/>
    </location>
</feature>
<reference evidence="2 3" key="1">
    <citation type="submission" date="2021-03" db="EMBL/GenBank/DDBJ databases">
        <title>Genomic Encyclopedia of Type Strains, Phase IV (KMG-IV): sequencing the most valuable type-strain genomes for metagenomic binning, comparative biology and taxonomic classification.</title>
        <authorList>
            <person name="Goeker M."/>
        </authorList>
    </citation>
    <scope>NUCLEOTIDE SEQUENCE [LARGE SCALE GENOMIC DNA]</scope>
    <source>
        <strain evidence="2 3">DSM 26806</strain>
    </source>
</reference>
<evidence type="ECO:0000313" key="3">
    <source>
        <dbReference type="Proteomes" id="UP001519288"/>
    </source>
</evidence>
<dbReference type="PROSITE" id="PS51257">
    <property type="entry name" value="PROKAR_LIPOPROTEIN"/>
    <property type="match status" value="1"/>
</dbReference>
<feature type="transmembrane region" description="Helical" evidence="1">
    <location>
        <begin position="64"/>
        <end position="82"/>
    </location>
</feature>
<evidence type="ECO:0000256" key="1">
    <source>
        <dbReference type="SAM" id="Phobius"/>
    </source>
</evidence>
<keyword evidence="1" id="KW-1133">Transmembrane helix</keyword>
<organism evidence="2 3">
    <name type="scientific">Paenibacillus shirakamiensis</name>
    <dbReference type="NCBI Taxonomy" id="1265935"/>
    <lineage>
        <taxon>Bacteria</taxon>
        <taxon>Bacillati</taxon>
        <taxon>Bacillota</taxon>
        <taxon>Bacilli</taxon>
        <taxon>Bacillales</taxon>
        <taxon>Paenibacillaceae</taxon>
        <taxon>Paenibacillus</taxon>
    </lineage>
</organism>
<comment type="caution">
    <text evidence="2">The sequence shown here is derived from an EMBL/GenBank/DDBJ whole genome shotgun (WGS) entry which is preliminary data.</text>
</comment>
<dbReference type="EMBL" id="JAGGLD010000003">
    <property type="protein sequence ID" value="MBP2001219.1"/>
    <property type="molecule type" value="Genomic_DNA"/>
</dbReference>
<accession>A0ABS4JHL6</accession>
<evidence type="ECO:0000313" key="2">
    <source>
        <dbReference type="EMBL" id="MBP2001219.1"/>
    </source>
</evidence>